<organism evidence="2 3">
    <name type="scientific">Punica granatum</name>
    <name type="common">Pomegranate</name>
    <dbReference type="NCBI Taxonomy" id="22663"/>
    <lineage>
        <taxon>Eukaryota</taxon>
        <taxon>Viridiplantae</taxon>
        <taxon>Streptophyta</taxon>
        <taxon>Embryophyta</taxon>
        <taxon>Tracheophyta</taxon>
        <taxon>Spermatophyta</taxon>
        <taxon>Magnoliopsida</taxon>
        <taxon>eudicotyledons</taxon>
        <taxon>Gunneridae</taxon>
        <taxon>Pentapetalae</taxon>
        <taxon>rosids</taxon>
        <taxon>malvids</taxon>
        <taxon>Myrtales</taxon>
        <taxon>Lythraceae</taxon>
        <taxon>Punica</taxon>
    </lineage>
</organism>
<accession>A0A218XWN6</accession>
<feature type="region of interest" description="Disordered" evidence="1">
    <location>
        <begin position="47"/>
        <end position="66"/>
    </location>
</feature>
<comment type="caution">
    <text evidence="2">The sequence shown here is derived from an EMBL/GenBank/DDBJ whole genome shotgun (WGS) entry which is preliminary data.</text>
</comment>
<dbReference type="AlphaFoldDB" id="A0A218XWN6"/>
<dbReference type="EMBL" id="MTKT01000688">
    <property type="protein sequence ID" value="OWM89066.1"/>
    <property type="molecule type" value="Genomic_DNA"/>
</dbReference>
<dbReference type="Proteomes" id="UP000197138">
    <property type="component" value="Unassembled WGS sequence"/>
</dbReference>
<gene>
    <name evidence="2" type="ORF">CDL15_Pgr023912</name>
</gene>
<reference evidence="3" key="1">
    <citation type="journal article" date="2017" name="Plant J.">
        <title>The pomegranate (Punica granatum L.) genome and the genomics of punicalagin biosynthesis.</title>
        <authorList>
            <person name="Qin G."/>
            <person name="Xu C."/>
            <person name="Ming R."/>
            <person name="Tang H."/>
            <person name="Guyot R."/>
            <person name="Kramer E.M."/>
            <person name="Hu Y."/>
            <person name="Yi X."/>
            <person name="Qi Y."/>
            <person name="Xu X."/>
            <person name="Gao Z."/>
            <person name="Pan H."/>
            <person name="Jian J."/>
            <person name="Tian Y."/>
            <person name="Yue Z."/>
            <person name="Xu Y."/>
        </authorList>
    </citation>
    <scope>NUCLEOTIDE SEQUENCE [LARGE SCALE GENOMIC DNA]</scope>
    <source>
        <strain evidence="3">cv. Dabenzi</strain>
    </source>
</reference>
<evidence type="ECO:0008006" key="4">
    <source>
        <dbReference type="Google" id="ProtNLM"/>
    </source>
</evidence>
<evidence type="ECO:0000256" key="1">
    <source>
        <dbReference type="SAM" id="MobiDB-lite"/>
    </source>
</evidence>
<protein>
    <recommendedName>
        <fullName evidence="4">Retrotransposon gag domain-containing protein</fullName>
    </recommendedName>
</protein>
<sequence>MERRVGRFDAFRNGTNWDEEDGSSTQRVVPPKSPFVRQVPYQFHFGDDDEDGGHHRINGSPGRRGHIWEPKDYHPKRILTFNGRVSDKEFLEWNSYVDHFFDYFDIPDNRSQVDRVVYRLRGKVLTWWKKLQVDRIQDGKEPIFAWRRLKQLLKARFMS</sequence>
<proteinExistence type="predicted"/>
<evidence type="ECO:0000313" key="3">
    <source>
        <dbReference type="Proteomes" id="UP000197138"/>
    </source>
</evidence>
<name>A0A218XWN6_PUNGR</name>
<evidence type="ECO:0000313" key="2">
    <source>
        <dbReference type="EMBL" id="OWM89066.1"/>
    </source>
</evidence>